<organism evidence="1 2">
    <name type="scientific">Streptomyces canus</name>
    <dbReference type="NCBI Taxonomy" id="58343"/>
    <lineage>
        <taxon>Bacteria</taxon>
        <taxon>Bacillati</taxon>
        <taxon>Actinomycetota</taxon>
        <taxon>Actinomycetes</taxon>
        <taxon>Kitasatosporales</taxon>
        <taxon>Streptomycetaceae</taxon>
        <taxon>Streptomyces</taxon>
        <taxon>Streptomyces aurantiacus group</taxon>
    </lineage>
</organism>
<evidence type="ECO:0000313" key="1">
    <source>
        <dbReference type="EMBL" id="KUN69838.1"/>
    </source>
</evidence>
<reference evidence="1 2" key="1">
    <citation type="submission" date="2015-10" db="EMBL/GenBank/DDBJ databases">
        <title>Draft genome sequence of Streptomyces canus DSM 40017, type strain for the species Streptomyces canus.</title>
        <authorList>
            <person name="Ruckert C."/>
            <person name="Winkler A."/>
            <person name="Kalinowski J."/>
            <person name="Kampfer P."/>
            <person name="Glaeser S."/>
        </authorList>
    </citation>
    <scope>NUCLEOTIDE SEQUENCE [LARGE SCALE GENOMIC DNA]</scope>
    <source>
        <strain evidence="1 2">DSM 40017</strain>
    </source>
</reference>
<proteinExistence type="predicted"/>
<name>A0A117R407_9ACTN</name>
<sequence length="134" mass="14367">MEESVRSTQEVLESLRAALVGVGIVLPSLAVDPLTGAGDEPFALVDLGRCNVRTAERLASVLRGERPPVGSYVVDERDGRVGEVMAHLGGRVQLRPLGGGREWDCEPGSTRPAPQGDVLRARVRKVNNEGRMPC</sequence>
<comment type="caution">
    <text evidence="1">The sequence shown here is derived from an EMBL/GenBank/DDBJ whole genome shotgun (WGS) entry which is preliminary data.</text>
</comment>
<dbReference type="Proteomes" id="UP000053669">
    <property type="component" value="Unassembled WGS sequence"/>
</dbReference>
<protein>
    <recommendedName>
        <fullName evidence="3">Secreted protein</fullName>
    </recommendedName>
</protein>
<dbReference type="STRING" id="58343.AQJ46_18955"/>
<dbReference type="AlphaFoldDB" id="A0A117R407"/>
<dbReference type="EMBL" id="LMWU01000018">
    <property type="protein sequence ID" value="KUN69838.1"/>
    <property type="molecule type" value="Genomic_DNA"/>
</dbReference>
<evidence type="ECO:0008006" key="3">
    <source>
        <dbReference type="Google" id="ProtNLM"/>
    </source>
</evidence>
<accession>A0A117R407</accession>
<evidence type="ECO:0000313" key="2">
    <source>
        <dbReference type="Proteomes" id="UP000053669"/>
    </source>
</evidence>
<gene>
    <name evidence="1" type="ORF">AQJ46_18955</name>
</gene>